<dbReference type="Pfam" id="PF08327">
    <property type="entry name" value="AHSA1"/>
    <property type="match status" value="1"/>
</dbReference>
<evidence type="ECO:0000259" key="2">
    <source>
        <dbReference type="Pfam" id="PF08327"/>
    </source>
</evidence>
<reference evidence="3" key="1">
    <citation type="submission" date="2023-03" db="EMBL/GenBank/DDBJ databases">
        <title>Andean soil-derived lignocellulolytic bacterial consortium as a source of novel taxa and putative plastic-active enzymes.</title>
        <authorList>
            <person name="Diaz-Garcia L."/>
            <person name="Chuvochina M."/>
            <person name="Feuerriegel G."/>
            <person name="Bunk B."/>
            <person name="Sproer C."/>
            <person name="Streit W.R."/>
            <person name="Rodriguez L.M."/>
            <person name="Overmann J."/>
            <person name="Jimenez D.J."/>
        </authorList>
    </citation>
    <scope>NUCLEOTIDE SEQUENCE</scope>
    <source>
        <strain evidence="3">MAG 7</strain>
    </source>
</reference>
<dbReference type="InterPro" id="IPR013538">
    <property type="entry name" value="ASHA1/2-like_C"/>
</dbReference>
<feature type="domain" description="Activator of Hsp90 ATPase homologue 1/2-like C-terminal" evidence="2">
    <location>
        <begin position="24"/>
        <end position="161"/>
    </location>
</feature>
<name>A0AAJ5WP95_9BACT</name>
<organism evidence="3 4">
    <name type="scientific">Candidatus Pseudobacter hemicellulosilyticus</name>
    <dbReference type="NCBI Taxonomy" id="3121375"/>
    <lineage>
        <taxon>Bacteria</taxon>
        <taxon>Pseudomonadati</taxon>
        <taxon>Bacteroidota</taxon>
        <taxon>Chitinophagia</taxon>
        <taxon>Chitinophagales</taxon>
        <taxon>Chitinophagaceae</taxon>
        <taxon>Pseudobacter</taxon>
    </lineage>
</organism>
<dbReference type="CDD" id="cd07814">
    <property type="entry name" value="SRPBCC_CalC_Aha1-like"/>
    <property type="match status" value="1"/>
</dbReference>
<sequence length="167" mass="19233">MNLETSFTIDRDNATIVIRRAFAAPVATVWNFWTVEELLEKWWAPKPWVARTRKMDFRQSGEWLYAMVGPEGEEHWAKSEYKAVSEGSSFSSLDSFTDKEGIVNDSMPQSNWTVDLKEEQEGHTLVSILIRHEKPEDMDAQLKMGFREGMTQAMDQLDELLVNAEKG</sequence>
<gene>
    <name evidence="3" type="ORF">P0Y53_13540</name>
</gene>
<dbReference type="Proteomes" id="UP001220610">
    <property type="component" value="Chromosome"/>
</dbReference>
<dbReference type="Gene3D" id="3.30.530.20">
    <property type="match status" value="1"/>
</dbReference>
<dbReference type="AlphaFoldDB" id="A0AAJ5WP95"/>
<dbReference type="InterPro" id="IPR023393">
    <property type="entry name" value="START-like_dom_sf"/>
</dbReference>
<dbReference type="EMBL" id="CP119311">
    <property type="protein sequence ID" value="WEK33509.1"/>
    <property type="molecule type" value="Genomic_DNA"/>
</dbReference>
<evidence type="ECO:0000313" key="3">
    <source>
        <dbReference type="EMBL" id="WEK33509.1"/>
    </source>
</evidence>
<protein>
    <submittedName>
        <fullName evidence="3">SRPBCC domain-containing protein</fullName>
    </submittedName>
</protein>
<evidence type="ECO:0000256" key="1">
    <source>
        <dbReference type="ARBA" id="ARBA00006817"/>
    </source>
</evidence>
<accession>A0AAJ5WP95</accession>
<proteinExistence type="inferred from homology"/>
<evidence type="ECO:0000313" key="4">
    <source>
        <dbReference type="Proteomes" id="UP001220610"/>
    </source>
</evidence>
<comment type="similarity">
    <text evidence="1">Belongs to the AHA1 family.</text>
</comment>
<dbReference type="SUPFAM" id="SSF55961">
    <property type="entry name" value="Bet v1-like"/>
    <property type="match status" value="1"/>
</dbReference>